<protein>
    <recommendedName>
        <fullName evidence="3">GGDEF domain-containing protein, diguanylate cyclase (C-di-GMP synthetase) or its enzymatically inactive variants</fullName>
    </recommendedName>
</protein>
<dbReference type="OrthoDB" id="4936366at2"/>
<dbReference type="STRING" id="1005944.SAMN05192576_3842"/>
<evidence type="ECO:0008006" key="3">
    <source>
        <dbReference type="Google" id="ProtNLM"/>
    </source>
</evidence>
<reference evidence="1 2" key="1">
    <citation type="submission" date="2016-10" db="EMBL/GenBank/DDBJ databases">
        <authorList>
            <person name="de Groot N.N."/>
        </authorList>
    </citation>
    <scope>NUCLEOTIDE SEQUENCE [LARGE SCALE GENOMIC DNA]</scope>
    <source>
        <strain evidence="1 2">CGMCC 1.11147</strain>
    </source>
</reference>
<dbReference type="AlphaFoldDB" id="A0A1H0ILU1"/>
<keyword evidence="2" id="KW-1185">Reference proteome</keyword>
<proteinExistence type="predicted"/>
<dbReference type="Proteomes" id="UP000199004">
    <property type="component" value="Unassembled WGS sequence"/>
</dbReference>
<organism evidence="1 2">
    <name type="scientific">Nocardioides szechwanensis</name>
    <dbReference type="NCBI Taxonomy" id="1005944"/>
    <lineage>
        <taxon>Bacteria</taxon>
        <taxon>Bacillati</taxon>
        <taxon>Actinomycetota</taxon>
        <taxon>Actinomycetes</taxon>
        <taxon>Propionibacteriales</taxon>
        <taxon>Nocardioidaceae</taxon>
        <taxon>Nocardioides</taxon>
    </lineage>
</organism>
<dbReference type="EMBL" id="FNIC01000007">
    <property type="protein sequence ID" value="SDO32358.1"/>
    <property type="molecule type" value="Genomic_DNA"/>
</dbReference>
<dbReference type="RefSeq" id="WP_091026408.1">
    <property type="nucleotide sequence ID" value="NZ_BKAE01000009.1"/>
</dbReference>
<gene>
    <name evidence="1" type="ORF">SAMN05192576_3842</name>
</gene>
<sequence>MGRSVWKIMRPTAALEAWAELPEKVAHALPQRLLAVGEAQASGSDSVAACREAGRLLAGDGVSLEEALESLYLTSVLVRGHQPDYAELVAVSVAWSDATLGYLHRLSCADPMTGLSTQAHLRGRLAELYRSHDVRRSHALVVVESSATADADEPVSHTLDLARLGDTVRTVFAGSETVAGIGLTRVAVLVDRDDVLARRVALLRTLLERTTARVWIEGLPGGDLAAGALLDELARL</sequence>
<evidence type="ECO:0000313" key="2">
    <source>
        <dbReference type="Proteomes" id="UP000199004"/>
    </source>
</evidence>
<accession>A0A1H0ILU1</accession>
<name>A0A1H0ILU1_9ACTN</name>
<evidence type="ECO:0000313" key="1">
    <source>
        <dbReference type="EMBL" id="SDO32358.1"/>
    </source>
</evidence>